<comment type="similarity">
    <text evidence="8">Belongs to the MobA family.</text>
</comment>
<feature type="binding site" evidence="8">
    <location>
        <begin position="13"/>
        <end position="15"/>
    </location>
    <ligand>
        <name>GTP</name>
        <dbReference type="ChEBI" id="CHEBI:37565"/>
    </ligand>
</feature>
<comment type="domain">
    <text evidence="8">The N-terminal domain determines nucleotide recognition and specific binding, while the C-terminal domain determines the specific binding to the target protein.</text>
</comment>
<dbReference type="HAMAP" id="MF_00316">
    <property type="entry name" value="MobA"/>
    <property type="match status" value="1"/>
</dbReference>
<protein>
    <recommendedName>
        <fullName evidence="8">Molybdenum cofactor guanylyltransferase</fullName>
        <shortName evidence="8">MoCo guanylyltransferase</shortName>
        <ecNumber evidence="8">2.7.7.77</ecNumber>
    </recommendedName>
    <alternativeName>
        <fullName evidence="8">GTP:molybdopterin guanylyltransferase</fullName>
    </alternativeName>
    <alternativeName>
        <fullName evidence="8">Mo-MPT guanylyltransferase</fullName>
    </alternativeName>
    <alternativeName>
        <fullName evidence="8">Molybdopterin guanylyltransferase</fullName>
    </alternativeName>
    <alternativeName>
        <fullName evidence="8">Molybdopterin-guanine dinucleotide synthase</fullName>
        <shortName evidence="8">MGD synthase</shortName>
    </alternativeName>
</protein>
<feature type="binding site" evidence="8">
    <location>
        <position position="54"/>
    </location>
    <ligand>
        <name>GTP</name>
        <dbReference type="ChEBI" id="CHEBI:37565"/>
    </ligand>
</feature>
<keyword evidence="7 8" id="KW-0501">Molybdenum cofactor biosynthesis</keyword>
<reference evidence="10 11" key="1">
    <citation type="submission" date="2024-09" db="EMBL/GenBank/DDBJ databases">
        <authorList>
            <person name="Sun Q."/>
            <person name="Mori K."/>
        </authorList>
    </citation>
    <scope>NUCLEOTIDE SEQUENCE [LARGE SCALE GENOMIC DNA]</scope>
    <source>
        <strain evidence="10 11">CCM 7468</strain>
    </source>
</reference>
<dbReference type="InterPro" id="IPR013482">
    <property type="entry name" value="Molybde_CF_guanTrfase"/>
</dbReference>
<keyword evidence="6 8" id="KW-0342">GTP-binding</keyword>
<dbReference type="InterPro" id="IPR029044">
    <property type="entry name" value="Nucleotide-diphossugar_trans"/>
</dbReference>
<accession>A0ABV6J015</accession>
<feature type="binding site" evidence="8">
    <location>
        <position position="107"/>
    </location>
    <ligand>
        <name>Mg(2+)</name>
        <dbReference type="ChEBI" id="CHEBI:18420"/>
    </ligand>
</feature>
<dbReference type="CDD" id="cd02503">
    <property type="entry name" value="MobA"/>
    <property type="match status" value="1"/>
</dbReference>
<comment type="function">
    <text evidence="8">Transfers a GMP moiety from GTP to Mo-molybdopterin (Mo-MPT) cofactor (Moco or molybdenum cofactor) to form Mo-molybdopterin guanine dinucleotide (Mo-MGD) cofactor.</text>
</comment>
<dbReference type="Proteomes" id="UP001589789">
    <property type="component" value="Unassembled WGS sequence"/>
</dbReference>
<dbReference type="EC" id="2.7.7.77" evidence="8"/>
<keyword evidence="10" id="KW-0548">Nucleotidyltransferase</keyword>
<comment type="caution">
    <text evidence="10">The sequence shown here is derived from an EMBL/GenBank/DDBJ whole genome shotgun (WGS) entry which is preliminary data.</text>
</comment>
<comment type="cofactor">
    <cofactor evidence="8">
        <name>Mg(2+)</name>
        <dbReference type="ChEBI" id="CHEBI:18420"/>
    </cofactor>
</comment>
<feature type="binding site" evidence="8">
    <location>
        <position position="74"/>
    </location>
    <ligand>
        <name>GTP</name>
        <dbReference type="ChEBI" id="CHEBI:37565"/>
    </ligand>
</feature>
<dbReference type="EMBL" id="JBHLVZ010000084">
    <property type="protein sequence ID" value="MFC0388882.1"/>
    <property type="molecule type" value="Genomic_DNA"/>
</dbReference>
<evidence type="ECO:0000259" key="9">
    <source>
        <dbReference type="Pfam" id="PF12804"/>
    </source>
</evidence>
<keyword evidence="5 8" id="KW-0460">Magnesium</keyword>
<keyword evidence="2 8" id="KW-0808">Transferase</keyword>
<proteinExistence type="inferred from homology"/>
<evidence type="ECO:0000256" key="3">
    <source>
        <dbReference type="ARBA" id="ARBA00022723"/>
    </source>
</evidence>
<evidence type="ECO:0000256" key="6">
    <source>
        <dbReference type="ARBA" id="ARBA00023134"/>
    </source>
</evidence>
<keyword evidence="1 8" id="KW-0963">Cytoplasm</keyword>
<comment type="subunit">
    <text evidence="8">Monomer.</text>
</comment>
<dbReference type="Gene3D" id="3.90.550.10">
    <property type="entry name" value="Spore Coat Polysaccharide Biosynthesis Protein SpsA, Chain A"/>
    <property type="match status" value="1"/>
</dbReference>
<evidence type="ECO:0000313" key="11">
    <source>
        <dbReference type="Proteomes" id="UP001589789"/>
    </source>
</evidence>
<gene>
    <name evidence="8 10" type="primary">mobA</name>
    <name evidence="10" type="ORF">ACFFIC_25530</name>
</gene>
<sequence length="198" mass="19941">MDGDRAGVLGVVLAGGLARRMGGGDKTLLMLAGRPMLSHLLERLAPQVAAVAVNANGDPRRFAAAAPGVAVVADGEPGYPGPLAGILAGMDFAATLGLKAVVSLPGDTPLIPMDLVERLHAAAKPLACAASLGRVHPPVGYWPVSLREGLRAAVRGGEGKVSRWAGGQGCGVVSWEGDPFLNANAPGDLALLEAALHA</sequence>
<evidence type="ECO:0000256" key="7">
    <source>
        <dbReference type="ARBA" id="ARBA00023150"/>
    </source>
</evidence>
<dbReference type="RefSeq" id="WP_377055692.1">
    <property type="nucleotide sequence ID" value="NZ_JBHLVZ010000084.1"/>
</dbReference>
<comment type="subcellular location">
    <subcellularLocation>
        <location evidence="8">Cytoplasm</location>
    </subcellularLocation>
</comment>
<name>A0ABV6J015_9PROT</name>
<evidence type="ECO:0000256" key="1">
    <source>
        <dbReference type="ARBA" id="ARBA00022490"/>
    </source>
</evidence>
<comment type="catalytic activity">
    <reaction evidence="8">
        <text>Mo-molybdopterin + GTP + H(+) = Mo-molybdopterin guanine dinucleotide + diphosphate</text>
        <dbReference type="Rhea" id="RHEA:34243"/>
        <dbReference type="ChEBI" id="CHEBI:15378"/>
        <dbReference type="ChEBI" id="CHEBI:33019"/>
        <dbReference type="ChEBI" id="CHEBI:37565"/>
        <dbReference type="ChEBI" id="CHEBI:71302"/>
        <dbReference type="ChEBI" id="CHEBI:71310"/>
        <dbReference type="EC" id="2.7.7.77"/>
    </reaction>
</comment>
<keyword evidence="4 8" id="KW-0547">Nucleotide-binding</keyword>
<dbReference type="InterPro" id="IPR025877">
    <property type="entry name" value="MobA-like_NTP_Trfase"/>
</dbReference>
<keyword evidence="11" id="KW-1185">Reference proteome</keyword>
<evidence type="ECO:0000313" key="10">
    <source>
        <dbReference type="EMBL" id="MFC0388882.1"/>
    </source>
</evidence>
<feature type="domain" description="MobA-like NTP transferase" evidence="9">
    <location>
        <begin position="10"/>
        <end position="157"/>
    </location>
</feature>
<evidence type="ECO:0000256" key="2">
    <source>
        <dbReference type="ARBA" id="ARBA00022679"/>
    </source>
</evidence>
<dbReference type="NCBIfam" id="TIGR02665">
    <property type="entry name" value="molyb_mobA"/>
    <property type="match status" value="1"/>
</dbReference>
<keyword evidence="3 8" id="KW-0479">Metal-binding</keyword>
<organism evidence="10 11">
    <name type="scientific">Muricoccus vinaceus</name>
    <dbReference type="NCBI Taxonomy" id="424704"/>
    <lineage>
        <taxon>Bacteria</taxon>
        <taxon>Pseudomonadati</taxon>
        <taxon>Pseudomonadota</taxon>
        <taxon>Alphaproteobacteria</taxon>
        <taxon>Acetobacterales</taxon>
        <taxon>Roseomonadaceae</taxon>
        <taxon>Muricoccus</taxon>
    </lineage>
</organism>
<dbReference type="GO" id="GO:0061603">
    <property type="term" value="F:molybdenum cofactor guanylyltransferase activity"/>
    <property type="evidence" value="ECO:0007669"/>
    <property type="project" value="UniProtKB-EC"/>
</dbReference>
<evidence type="ECO:0000256" key="4">
    <source>
        <dbReference type="ARBA" id="ARBA00022741"/>
    </source>
</evidence>
<dbReference type="PANTHER" id="PTHR19136:SF81">
    <property type="entry name" value="MOLYBDENUM COFACTOR GUANYLYLTRANSFERASE"/>
    <property type="match status" value="1"/>
</dbReference>
<feature type="binding site" evidence="8">
    <location>
        <position position="107"/>
    </location>
    <ligand>
        <name>GTP</name>
        <dbReference type="ChEBI" id="CHEBI:37565"/>
    </ligand>
</feature>
<feature type="binding site" evidence="8">
    <location>
        <position position="26"/>
    </location>
    <ligand>
        <name>GTP</name>
        <dbReference type="ChEBI" id="CHEBI:37565"/>
    </ligand>
</feature>
<evidence type="ECO:0000256" key="5">
    <source>
        <dbReference type="ARBA" id="ARBA00022842"/>
    </source>
</evidence>
<evidence type="ECO:0000256" key="8">
    <source>
        <dbReference type="HAMAP-Rule" id="MF_00316"/>
    </source>
</evidence>
<dbReference type="PANTHER" id="PTHR19136">
    <property type="entry name" value="MOLYBDENUM COFACTOR GUANYLYLTRANSFERASE"/>
    <property type="match status" value="1"/>
</dbReference>
<dbReference type="SUPFAM" id="SSF53448">
    <property type="entry name" value="Nucleotide-diphospho-sugar transferases"/>
    <property type="match status" value="1"/>
</dbReference>
<dbReference type="Pfam" id="PF12804">
    <property type="entry name" value="NTP_transf_3"/>
    <property type="match status" value="1"/>
</dbReference>